<dbReference type="Gene3D" id="3.40.50.150">
    <property type="entry name" value="Vaccinia Virus protein VP39"/>
    <property type="match status" value="1"/>
</dbReference>
<keyword evidence="6" id="KW-0489">Methyltransferase</keyword>
<evidence type="ECO:0000256" key="1">
    <source>
        <dbReference type="ARBA" id="ARBA00004141"/>
    </source>
</evidence>
<evidence type="ECO:0000256" key="3">
    <source>
        <dbReference type="ARBA" id="ARBA00004991"/>
    </source>
</evidence>
<comment type="pathway">
    <text evidence="2">Lipid metabolism; sphingolipid metabolism.</text>
</comment>
<sequence>MAMAKVQRIMGVEFAETPPALPPVPFTDEFGVRMTAYPSIKNRPLPADSSGSDTFSDTWLIFLLVAVPLGLACGSVLTAALYAIFTTIPILASFWKNTKVRYPGNGVQHYLQFHRESDRSKYRGQNKIPLETFHEMYFDGHVDVKGDMLEALEYRHDWASFRFTLSLFKFFLTGMVSEVVFHTRSQDVEQVRGHYDIGNDFYGWFLGQRMIYTSGIMSDVDREETLEELQDNKLAVICEKIQLKEGDTVLDMGCGWGTFAAFASEKYGAHVTGITLGRNQTAWGNNLLREASISESQSRILCMDYRDVPRHANGSRYKKIVCLEMCEHVGIRNFAIFLRLLYNLLGDDGILILQYSGLRKPWQYEDLIWGEGVGFEVKNVDTIGVHYSATLWRWYRNWVSNREKVEAKYGKRWYRIWEFFLASSTIVSRQGGATCFQITLVKNLNSTHRIDGVKGQTSLYGLIGVGALDKPWKKRLFRIRRPSPAAGLAEPVTRSAMKSALTAFVAETVKSPTRDTGCVLFGIETATVPLSALQYTPVSNLNHFELVKAIEDLDEAPPTNVHETRQRGPFAVFTVNPRHDAAVPYTVLNNTSPPGAILEHGHPKFLGQQFDTDLISFLETTHLHSSLASNAPNQKEALLAAIMMLSMGETIKGSLDTWRQHLLGGKGWIESFSASAWEAPQPSSVLYQQFQGALALASLQNPSQSCFNCDAIAEGDYCLEKLFGLPRKMLLVLMRLKQVCCSTTEMTPEELNAFELELYLSVPSSADPALDKYGEPSRMVYLHMAHVFYYAALIFFKRKVRQIPPQDLQDLVSKCIEHLESMEDIPRVVQGAPVTCPCLVAASEATDPALKQRFATWFRRKQRHGFGLADVAACIALEVWRQRDVRQLEDEVDWMDVMSQMGYDVLLC</sequence>
<evidence type="ECO:0000313" key="17">
    <source>
        <dbReference type="Proteomes" id="UP000572817"/>
    </source>
</evidence>
<comment type="subcellular location">
    <subcellularLocation>
        <location evidence="1">Membrane</location>
        <topology evidence="1">Multi-pass membrane protein</topology>
    </subcellularLocation>
</comment>
<dbReference type="EC" id="2.1.1.317" evidence="14"/>
<keyword evidence="11 15" id="KW-1133">Transmembrane helix</keyword>
<dbReference type="SUPFAM" id="SSF53335">
    <property type="entry name" value="S-adenosyl-L-methionine-dependent methyltransferases"/>
    <property type="match status" value="1"/>
</dbReference>
<keyword evidence="13 15" id="KW-0472">Membrane</keyword>
<dbReference type="InterPro" id="IPR021858">
    <property type="entry name" value="Fun_TF"/>
</dbReference>
<keyword evidence="7" id="KW-0808">Transferase</keyword>
<dbReference type="GO" id="GO:0008168">
    <property type="term" value="F:methyltransferase activity"/>
    <property type="evidence" value="ECO:0007669"/>
    <property type="project" value="UniProtKB-KW"/>
</dbReference>
<keyword evidence="12" id="KW-0443">Lipid metabolism</keyword>
<organism evidence="16 17">
    <name type="scientific">Botryosphaeria dothidea</name>
    <dbReference type="NCBI Taxonomy" id="55169"/>
    <lineage>
        <taxon>Eukaryota</taxon>
        <taxon>Fungi</taxon>
        <taxon>Dikarya</taxon>
        <taxon>Ascomycota</taxon>
        <taxon>Pezizomycotina</taxon>
        <taxon>Dothideomycetes</taxon>
        <taxon>Dothideomycetes incertae sedis</taxon>
        <taxon>Botryosphaeriales</taxon>
        <taxon>Botryosphaeriaceae</taxon>
        <taxon>Botryosphaeria</taxon>
    </lineage>
</organism>
<evidence type="ECO:0000256" key="4">
    <source>
        <dbReference type="ARBA" id="ARBA00010815"/>
    </source>
</evidence>
<evidence type="ECO:0000256" key="5">
    <source>
        <dbReference type="ARBA" id="ARBA00022516"/>
    </source>
</evidence>
<name>A0A8H4J4Y4_9PEZI</name>
<evidence type="ECO:0000256" key="15">
    <source>
        <dbReference type="SAM" id="Phobius"/>
    </source>
</evidence>
<feature type="transmembrane region" description="Helical" evidence="15">
    <location>
        <begin position="59"/>
        <end position="85"/>
    </location>
</feature>
<dbReference type="AlphaFoldDB" id="A0A8H4J4Y4"/>
<keyword evidence="10" id="KW-0746">Sphingolipid metabolism</keyword>
<comment type="caution">
    <text evidence="16">The sequence shown here is derived from an EMBL/GenBank/DDBJ whole genome shotgun (WGS) entry which is preliminary data.</text>
</comment>
<dbReference type="CDD" id="cd02440">
    <property type="entry name" value="AdoMet_MTases"/>
    <property type="match status" value="1"/>
</dbReference>
<dbReference type="PANTHER" id="PTHR45197">
    <property type="entry name" value="SYNTHASE, PUTATIVE (AFU_ORTHOLOGUE AFUA_7G04190)-RELATED"/>
    <property type="match status" value="1"/>
</dbReference>
<dbReference type="GO" id="GO:0016020">
    <property type="term" value="C:membrane"/>
    <property type="evidence" value="ECO:0007669"/>
    <property type="project" value="UniProtKB-SubCell"/>
</dbReference>
<dbReference type="OrthoDB" id="412182at2759"/>
<reference evidence="16" key="1">
    <citation type="submission" date="2020-04" db="EMBL/GenBank/DDBJ databases">
        <title>Genome Assembly and Annotation of Botryosphaeria dothidea sdau 11-99, a Latent Pathogen of Apple Fruit Ring Rot in China.</title>
        <authorList>
            <person name="Yu C."/>
            <person name="Diao Y."/>
            <person name="Lu Q."/>
            <person name="Zhao J."/>
            <person name="Cui S."/>
            <person name="Peng C."/>
            <person name="He B."/>
            <person name="Liu H."/>
        </authorList>
    </citation>
    <scope>NUCLEOTIDE SEQUENCE [LARGE SCALE GENOMIC DNA]</scope>
    <source>
        <strain evidence="16">Sdau11-99</strain>
    </source>
</reference>
<keyword evidence="5" id="KW-0444">Lipid biosynthesis</keyword>
<evidence type="ECO:0000256" key="14">
    <source>
        <dbReference type="ARBA" id="ARBA00039020"/>
    </source>
</evidence>
<evidence type="ECO:0000256" key="7">
    <source>
        <dbReference type="ARBA" id="ARBA00022679"/>
    </source>
</evidence>
<evidence type="ECO:0000313" key="16">
    <source>
        <dbReference type="EMBL" id="KAF4313296.1"/>
    </source>
</evidence>
<comment type="pathway">
    <text evidence="3">Sphingolipid metabolism.</text>
</comment>
<protein>
    <recommendedName>
        <fullName evidence="14">sphingolipid C(9)-methyltransferase</fullName>
        <ecNumber evidence="14">2.1.1.317</ecNumber>
    </recommendedName>
</protein>
<dbReference type="PANTHER" id="PTHR45197:SF1">
    <property type="entry name" value="SPHINGOLIPID C9-METHYLTRANSFERASE A-RELATED"/>
    <property type="match status" value="1"/>
</dbReference>
<dbReference type="Pfam" id="PF02353">
    <property type="entry name" value="CMAS"/>
    <property type="match status" value="2"/>
</dbReference>
<dbReference type="InterPro" id="IPR029063">
    <property type="entry name" value="SAM-dependent_MTases_sf"/>
</dbReference>
<accession>A0A8H4J4Y4</accession>
<dbReference type="GO" id="GO:0006665">
    <property type="term" value="P:sphingolipid metabolic process"/>
    <property type="evidence" value="ECO:0007669"/>
    <property type="project" value="UniProtKB-KW"/>
</dbReference>
<comment type="similarity">
    <text evidence="4">Belongs to the CFA/CMAS family.</text>
</comment>
<dbReference type="InterPro" id="IPR052290">
    <property type="entry name" value="Sphingo_C9-MT"/>
</dbReference>
<evidence type="ECO:0000256" key="12">
    <source>
        <dbReference type="ARBA" id="ARBA00023098"/>
    </source>
</evidence>
<keyword evidence="9 15" id="KW-0812">Transmembrane</keyword>
<evidence type="ECO:0000256" key="13">
    <source>
        <dbReference type="ARBA" id="ARBA00023136"/>
    </source>
</evidence>
<evidence type="ECO:0000256" key="6">
    <source>
        <dbReference type="ARBA" id="ARBA00022603"/>
    </source>
</evidence>
<dbReference type="Pfam" id="PF11951">
    <property type="entry name" value="Fungal_trans_2"/>
    <property type="match status" value="1"/>
</dbReference>
<evidence type="ECO:0000256" key="2">
    <source>
        <dbReference type="ARBA" id="ARBA00004760"/>
    </source>
</evidence>
<dbReference type="GO" id="GO:0032259">
    <property type="term" value="P:methylation"/>
    <property type="evidence" value="ECO:0007669"/>
    <property type="project" value="UniProtKB-KW"/>
</dbReference>
<keyword evidence="8" id="KW-0949">S-adenosyl-L-methionine</keyword>
<evidence type="ECO:0000256" key="11">
    <source>
        <dbReference type="ARBA" id="ARBA00022989"/>
    </source>
</evidence>
<evidence type="ECO:0000256" key="9">
    <source>
        <dbReference type="ARBA" id="ARBA00022692"/>
    </source>
</evidence>
<keyword evidence="17" id="KW-1185">Reference proteome</keyword>
<dbReference type="EMBL" id="WWBZ02000001">
    <property type="protein sequence ID" value="KAF4313296.1"/>
    <property type="molecule type" value="Genomic_DNA"/>
</dbReference>
<evidence type="ECO:0000256" key="10">
    <source>
        <dbReference type="ARBA" id="ARBA00022919"/>
    </source>
</evidence>
<gene>
    <name evidence="16" type="ORF">GTA08_BOTSDO00998</name>
</gene>
<dbReference type="Proteomes" id="UP000572817">
    <property type="component" value="Unassembled WGS sequence"/>
</dbReference>
<proteinExistence type="inferred from homology"/>
<evidence type="ECO:0000256" key="8">
    <source>
        <dbReference type="ARBA" id="ARBA00022691"/>
    </source>
</evidence>